<dbReference type="InterPro" id="IPR014718">
    <property type="entry name" value="GH-type_carb-bd"/>
</dbReference>
<dbReference type="FunFam" id="2.70.98.10:FF:000010">
    <property type="entry name" value="Alpha-1,2-mannosidase family protein"/>
    <property type="match status" value="1"/>
</dbReference>
<dbReference type="InterPro" id="IPR041371">
    <property type="entry name" value="GH92_N"/>
</dbReference>
<dbReference type="FunFam" id="1.20.1050.60:FF:000002">
    <property type="entry name" value="Glycosyl hydrolase family 92"/>
    <property type="match status" value="1"/>
</dbReference>
<dbReference type="AlphaFoldDB" id="A0AAN8EIN1"/>
<dbReference type="Pfam" id="PF17678">
    <property type="entry name" value="Glyco_hydro_92N"/>
    <property type="match status" value="1"/>
</dbReference>
<dbReference type="GO" id="GO:0005634">
    <property type="term" value="C:nucleus"/>
    <property type="evidence" value="ECO:0007669"/>
    <property type="project" value="TreeGrafter"/>
</dbReference>
<evidence type="ECO:0000313" key="3">
    <source>
        <dbReference type="EMBL" id="KAK5952343.1"/>
    </source>
</evidence>
<evidence type="ECO:0008006" key="5">
    <source>
        <dbReference type="Google" id="ProtNLM"/>
    </source>
</evidence>
<reference evidence="3 4" key="1">
    <citation type="submission" date="2022-12" db="EMBL/GenBank/DDBJ databases">
        <title>Genomic features and morphological characterization of a novel Knufia sp. strain isolated from spacecraft assembly facility.</title>
        <authorList>
            <person name="Teixeira M."/>
            <person name="Chander A.M."/>
            <person name="Stajich J.E."/>
            <person name="Venkateswaran K."/>
        </authorList>
    </citation>
    <scope>NUCLEOTIDE SEQUENCE [LARGE SCALE GENOMIC DNA]</scope>
    <source>
        <strain evidence="3 4">FJI-L2-BK-P2</strain>
    </source>
</reference>
<dbReference type="NCBIfam" id="TIGR01180">
    <property type="entry name" value="aman2_put"/>
    <property type="match status" value="1"/>
</dbReference>
<dbReference type="GO" id="GO:0005829">
    <property type="term" value="C:cytosol"/>
    <property type="evidence" value="ECO:0007669"/>
    <property type="project" value="TreeGrafter"/>
</dbReference>
<dbReference type="GO" id="GO:0030246">
    <property type="term" value="F:carbohydrate binding"/>
    <property type="evidence" value="ECO:0007669"/>
    <property type="project" value="InterPro"/>
</dbReference>
<dbReference type="FunFam" id="3.30.2080.10:FF:000001">
    <property type="entry name" value="Alpha-1,2-mannosidase subfamily"/>
    <property type="match status" value="1"/>
</dbReference>
<dbReference type="GO" id="GO:0005975">
    <property type="term" value="P:carbohydrate metabolic process"/>
    <property type="evidence" value="ECO:0007669"/>
    <property type="project" value="InterPro"/>
</dbReference>
<dbReference type="Gene3D" id="2.70.98.10">
    <property type="match status" value="1"/>
</dbReference>
<organism evidence="3 4">
    <name type="scientific">Knufia fluminis</name>
    <dbReference type="NCBI Taxonomy" id="191047"/>
    <lineage>
        <taxon>Eukaryota</taxon>
        <taxon>Fungi</taxon>
        <taxon>Dikarya</taxon>
        <taxon>Ascomycota</taxon>
        <taxon>Pezizomycotina</taxon>
        <taxon>Eurotiomycetes</taxon>
        <taxon>Chaetothyriomycetidae</taxon>
        <taxon>Chaetothyriales</taxon>
        <taxon>Trichomeriaceae</taxon>
        <taxon>Knufia</taxon>
    </lineage>
</organism>
<feature type="domain" description="Glycosyl hydrolase family 92 N-terminal" evidence="2">
    <location>
        <begin position="1"/>
        <end position="236"/>
    </location>
</feature>
<dbReference type="InterPro" id="IPR008928">
    <property type="entry name" value="6-hairpin_glycosidase_sf"/>
</dbReference>
<keyword evidence="4" id="KW-1185">Reference proteome</keyword>
<dbReference type="InterPro" id="IPR050883">
    <property type="entry name" value="PNGase"/>
</dbReference>
<protein>
    <recommendedName>
        <fullName evidence="5">Glycoside hydrolase family 92 protein</fullName>
    </recommendedName>
</protein>
<sequence length="775" mass="85051">MAKAVADVDLENQGGFASNNGNITGFSHMHDSGTGGSPSLGNFPLFAQTGCPDDDINNCRYTQIDRATPRINGTVKASPGYFAVTLGGNGTSNNITAEMTVSNRTALYRFTFPSAPATANTTLSPLILADLIDLPLTRSNGTVTVDGSTGRMMGSGTFDPSFGVGDYRAYFCADYQGAPVRDSGVFINNRAGTEPKNLTVYPDGVNNSPEILPAGAWVRFEAPTNANQILARVGVSFISADQACSNAEREIPDFDFENTHQTARSAWQDALGVISIVPGGASRELQTVFWSGVYRNFISPQDYTGENPLWESDEPYYDSYYCIWDSFRSIHSLISLLDPHSQTLMMRSLIDIYRHEGWLPDCRMSLCKGFTQGGSNADILLSDFYTKNISTPSIDWATAYEAMVKDAEEEPPIWSVEGRGGLTSWKNLGYIPADDFDPLGVGPFTRSVSRTVEYAYNDYCISLLSQSPLVNNQDDASKYIARSMNWYNLWQPSQNSSLANGTIDTGFTGFFQPRYLNGTFGFQDPLFCSPLMNFTSCYLNPDGHETYEGSSWLYTFFAPHDMANLIATLGGDDQFVARLNYLHETPDLLYVGDEQSFLTIYLYHYAGRPGLSAQRIHTYIPSQFNTTVVGIPGNDDSGAMGSFAALSMMGIFPNPGQDVYFITPPFFEEVSIRNKLTGNVATIRCVNFDGGTGYPGSNGTEQAGYRNVFIQNATMDGQVYSRNWLQHSFFNDGGVLELTLGAEESSWGTAVEDRPPSLPLREMRQGGMLYDGVQA</sequence>
<comment type="caution">
    <text evidence="3">The sequence shown here is derived from an EMBL/GenBank/DDBJ whole genome shotgun (WGS) entry which is preliminary data.</text>
</comment>
<dbReference type="Proteomes" id="UP001316803">
    <property type="component" value="Unassembled WGS sequence"/>
</dbReference>
<dbReference type="PANTHER" id="PTHR12143:SF42">
    <property type="entry name" value="PUTATIVE SUBFAMILY (AFU_ORTHOLOGUE AFUA_6G13760)-RELATED"/>
    <property type="match status" value="1"/>
</dbReference>
<dbReference type="FunFam" id="1.20.1610.10:FF:000002">
    <property type="entry name" value="Alpha-1,2-mannosidase family protein"/>
    <property type="match status" value="1"/>
</dbReference>
<dbReference type="Gene3D" id="3.30.2080.10">
    <property type="entry name" value="GH92 mannosidase domain"/>
    <property type="match status" value="1"/>
</dbReference>
<dbReference type="PANTHER" id="PTHR12143">
    <property type="entry name" value="PEPTIDE N-GLYCANASE PNGASE -RELATED"/>
    <property type="match status" value="1"/>
</dbReference>
<dbReference type="Pfam" id="PF07971">
    <property type="entry name" value="Glyco_hydro_92"/>
    <property type="match status" value="1"/>
</dbReference>
<name>A0AAN8EIN1_9EURO</name>
<feature type="domain" description="Glycosyl hydrolase family 92" evidence="1">
    <location>
        <begin position="242"/>
        <end position="741"/>
    </location>
</feature>
<evidence type="ECO:0000259" key="1">
    <source>
        <dbReference type="Pfam" id="PF07971"/>
    </source>
</evidence>
<accession>A0AAN8EIN1</accession>
<dbReference type="Gene3D" id="1.20.1050.60">
    <property type="entry name" value="alpha-1,2-mannosidase"/>
    <property type="match status" value="1"/>
</dbReference>
<evidence type="ECO:0000313" key="4">
    <source>
        <dbReference type="Proteomes" id="UP001316803"/>
    </source>
</evidence>
<evidence type="ECO:0000259" key="2">
    <source>
        <dbReference type="Pfam" id="PF17678"/>
    </source>
</evidence>
<dbReference type="GO" id="GO:0006516">
    <property type="term" value="P:glycoprotein catabolic process"/>
    <property type="evidence" value="ECO:0007669"/>
    <property type="project" value="TreeGrafter"/>
</dbReference>
<dbReference type="Gene3D" id="1.20.1610.10">
    <property type="entry name" value="alpha-1,2-mannosidases domains"/>
    <property type="match status" value="1"/>
</dbReference>
<dbReference type="InterPro" id="IPR012939">
    <property type="entry name" value="Glyco_hydro_92"/>
</dbReference>
<dbReference type="GO" id="GO:0000224">
    <property type="term" value="F:peptide-N4-(N-acetyl-beta-glucosaminyl)asparagine amidase activity"/>
    <property type="evidence" value="ECO:0007669"/>
    <property type="project" value="TreeGrafter"/>
</dbReference>
<dbReference type="SUPFAM" id="SSF48208">
    <property type="entry name" value="Six-hairpin glycosidases"/>
    <property type="match status" value="1"/>
</dbReference>
<dbReference type="EMBL" id="JAKLMC020000015">
    <property type="protein sequence ID" value="KAK5952343.1"/>
    <property type="molecule type" value="Genomic_DNA"/>
</dbReference>
<gene>
    <name evidence="3" type="ORF">OHC33_006386</name>
</gene>
<dbReference type="InterPro" id="IPR005887">
    <property type="entry name" value="GH92_a_mannosidase_put"/>
</dbReference>
<proteinExistence type="predicted"/>